<evidence type="ECO:0000256" key="5">
    <source>
        <dbReference type="PROSITE-ProRule" id="PRU00335"/>
    </source>
</evidence>
<evidence type="ECO:0000256" key="2">
    <source>
        <dbReference type="ARBA" id="ARBA00023015"/>
    </source>
</evidence>
<dbReference type="PROSITE" id="PS50977">
    <property type="entry name" value="HTH_TETR_2"/>
    <property type="match status" value="1"/>
</dbReference>
<evidence type="ECO:0000313" key="9">
    <source>
        <dbReference type="Proteomes" id="UP000307956"/>
    </source>
</evidence>
<feature type="region of interest" description="Disordered" evidence="6">
    <location>
        <begin position="1"/>
        <end position="23"/>
    </location>
</feature>
<organism evidence="8 9">
    <name type="scientific">Pseudothauera rhizosphaerae</name>
    <dbReference type="NCBI Taxonomy" id="2565932"/>
    <lineage>
        <taxon>Bacteria</taxon>
        <taxon>Pseudomonadati</taxon>
        <taxon>Pseudomonadota</taxon>
        <taxon>Betaproteobacteria</taxon>
        <taxon>Rhodocyclales</taxon>
        <taxon>Zoogloeaceae</taxon>
        <taxon>Pseudothauera</taxon>
    </lineage>
</organism>
<keyword evidence="9" id="KW-1185">Reference proteome</keyword>
<dbReference type="GO" id="GO:0003700">
    <property type="term" value="F:DNA-binding transcription factor activity"/>
    <property type="evidence" value="ECO:0007669"/>
    <property type="project" value="TreeGrafter"/>
</dbReference>
<dbReference type="PANTHER" id="PTHR30055:SF226">
    <property type="entry name" value="HTH-TYPE TRANSCRIPTIONAL REGULATOR PKSA"/>
    <property type="match status" value="1"/>
</dbReference>
<accession>A0A4V3WB72</accession>
<dbReference type="InterPro" id="IPR039538">
    <property type="entry name" value="BetI_C"/>
</dbReference>
<proteinExistence type="predicted"/>
<sequence length="228" mass="24819">MYRSNTMNATPGASGDSPRSEARRAQILDAARDCFRRQGFHGASIAQICKEAGMSAGHIYHYFENKEAIIAAIVEQDLDRLLTMTAQLRASPDMLEAIAACTAEGVRDNLDPNTASLKVEIVAEAARNPRVAEIVRAADRRCRDSMTDILREQRRSLGLTDDEAGLDAIAELFATMYDGLLVRAVRNPEIARPELAAMFQKVIMTTLTSAAHDSGCPRRAATPRAADG</sequence>
<dbReference type="EMBL" id="SSOD01000005">
    <property type="protein sequence ID" value="THF62176.1"/>
    <property type="molecule type" value="Genomic_DNA"/>
</dbReference>
<keyword evidence="4" id="KW-0804">Transcription</keyword>
<dbReference type="SUPFAM" id="SSF46689">
    <property type="entry name" value="Homeodomain-like"/>
    <property type="match status" value="1"/>
</dbReference>
<dbReference type="SUPFAM" id="SSF48498">
    <property type="entry name" value="Tetracyclin repressor-like, C-terminal domain"/>
    <property type="match status" value="1"/>
</dbReference>
<feature type="domain" description="HTH tetR-type" evidence="7">
    <location>
        <begin position="21"/>
        <end position="81"/>
    </location>
</feature>
<evidence type="ECO:0000256" key="1">
    <source>
        <dbReference type="ARBA" id="ARBA00022491"/>
    </source>
</evidence>
<dbReference type="PRINTS" id="PR00455">
    <property type="entry name" value="HTHTETR"/>
</dbReference>
<evidence type="ECO:0000313" key="8">
    <source>
        <dbReference type="EMBL" id="THF62176.1"/>
    </source>
</evidence>
<dbReference type="Pfam" id="PF00440">
    <property type="entry name" value="TetR_N"/>
    <property type="match status" value="1"/>
</dbReference>
<name>A0A4V3WB72_9RHOO</name>
<dbReference type="Proteomes" id="UP000307956">
    <property type="component" value="Unassembled WGS sequence"/>
</dbReference>
<keyword evidence="2" id="KW-0805">Transcription regulation</keyword>
<feature type="DNA-binding region" description="H-T-H motif" evidence="5">
    <location>
        <begin position="44"/>
        <end position="63"/>
    </location>
</feature>
<feature type="compositionally biased region" description="Polar residues" evidence="6">
    <location>
        <begin position="1"/>
        <end position="11"/>
    </location>
</feature>
<dbReference type="PANTHER" id="PTHR30055">
    <property type="entry name" value="HTH-TYPE TRANSCRIPTIONAL REGULATOR RUTR"/>
    <property type="match status" value="1"/>
</dbReference>
<dbReference type="InterPro" id="IPR001647">
    <property type="entry name" value="HTH_TetR"/>
</dbReference>
<gene>
    <name evidence="8" type="ORF">E6O51_08475</name>
</gene>
<keyword evidence="3 5" id="KW-0238">DNA-binding</keyword>
<evidence type="ECO:0000256" key="3">
    <source>
        <dbReference type="ARBA" id="ARBA00023125"/>
    </source>
</evidence>
<dbReference type="InterPro" id="IPR009057">
    <property type="entry name" value="Homeodomain-like_sf"/>
</dbReference>
<dbReference type="OrthoDB" id="9816320at2"/>
<evidence type="ECO:0000256" key="4">
    <source>
        <dbReference type="ARBA" id="ARBA00023163"/>
    </source>
</evidence>
<dbReference type="Gene3D" id="1.10.357.10">
    <property type="entry name" value="Tetracycline Repressor, domain 2"/>
    <property type="match status" value="1"/>
</dbReference>
<evidence type="ECO:0000256" key="6">
    <source>
        <dbReference type="SAM" id="MobiDB-lite"/>
    </source>
</evidence>
<dbReference type="GO" id="GO:0000976">
    <property type="term" value="F:transcription cis-regulatory region binding"/>
    <property type="evidence" value="ECO:0007669"/>
    <property type="project" value="TreeGrafter"/>
</dbReference>
<keyword evidence="1" id="KW-0678">Repressor</keyword>
<dbReference type="Pfam" id="PF13977">
    <property type="entry name" value="TetR_C_6"/>
    <property type="match status" value="1"/>
</dbReference>
<dbReference type="InterPro" id="IPR050109">
    <property type="entry name" value="HTH-type_TetR-like_transc_reg"/>
</dbReference>
<dbReference type="AlphaFoldDB" id="A0A4V3WB72"/>
<protein>
    <submittedName>
        <fullName evidence="8">TetR/AcrR family transcriptional regulator</fullName>
    </submittedName>
</protein>
<evidence type="ECO:0000259" key="7">
    <source>
        <dbReference type="PROSITE" id="PS50977"/>
    </source>
</evidence>
<comment type="caution">
    <text evidence="8">The sequence shown here is derived from an EMBL/GenBank/DDBJ whole genome shotgun (WGS) entry which is preliminary data.</text>
</comment>
<dbReference type="InterPro" id="IPR036271">
    <property type="entry name" value="Tet_transcr_reg_TetR-rel_C_sf"/>
</dbReference>
<reference evidence="8 9" key="1">
    <citation type="submission" date="2019-04" db="EMBL/GenBank/DDBJ databases">
        <title>Azoarcus rhizosphaerae sp. nov. isolated from rhizosphere of Ficus religiosa.</title>
        <authorList>
            <person name="Lin S.-Y."/>
            <person name="Hameed A."/>
            <person name="Hsu Y.-H."/>
            <person name="Young C.-C."/>
        </authorList>
    </citation>
    <scope>NUCLEOTIDE SEQUENCE [LARGE SCALE GENOMIC DNA]</scope>
    <source>
        <strain evidence="8 9">CC-YHH848</strain>
    </source>
</reference>